<name>W6V2B0_ECHGR</name>
<dbReference type="GO" id="GO:0005886">
    <property type="term" value="C:plasma membrane"/>
    <property type="evidence" value="ECO:0007669"/>
    <property type="project" value="TreeGrafter"/>
</dbReference>
<comment type="caution">
    <text evidence="8">The sequence shown here is derived from an EMBL/GenBank/DDBJ whole genome shotgun (WGS) entry which is preliminary data.</text>
</comment>
<dbReference type="Pfam" id="PF00635">
    <property type="entry name" value="Motile_Sperm"/>
    <property type="match status" value="2"/>
</dbReference>
<keyword evidence="3 6" id="KW-0812">Transmembrane</keyword>
<keyword evidence="4 6" id="KW-1133">Transmembrane helix</keyword>
<proteinExistence type="inferred from homology"/>
<dbReference type="SUPFAM" id="SSF49354">
    <property type="entry name" value="PapD-like"/>
    <property type="match status" value="2"/>
</dbReference>
<dbReference type="CTD" id="36340905"/>
<keyword evidence="5 6" id="KW-0472">Membrane</keyword>
<gene>
    <name evidence="8" type="ORF">EGR_05190</name>
</gene>
<dbReference type="EMBL" id="APAU02000036">
    <property type="protein sequence ID" value="EUB60029.1"/>
    <property type="molecule type" value="Genomic_DNA"/>
</dbReference>
<dbReference type="KEGG" id="egl:EGR_05190"/>
<comment type="subcellular location">
    <subcellularLocation>
        <location evidence="1">Membrane</location>
        <topology evidence="1">Single-pass type IV membrane protein</topology>
    </subcellularLocation>
</comment>
<evidence type="ECO:0000256" key="2">
    <source>
        <dbReference type="ARBA" id="ARBA00008932"/>
    </source>
</evidence>
<evidence type="ECO:0000313" key="9">
    <source>
        <dbReference type="Proteomes" id="UP000019149"/>
    </source>
</evidence>
<dbReference type="PROSITE" id="PS50202">
    <property type="entry name" value="MSP"/>
    <property type="match status" value="1"/>
</dbReference>
<keyword evidence="9" id="KW-1185">Reference proteome</keyword>
<reference evidence="8 9" key="1">
    <citation type="journal article" date="2013" name="Nat. Genet.">
        <title>The genome of the hydatid tapeworm Echinococcus granulosus.</title>
        <authorList>
            <person name="Zheng H."/>
            <person name="Zhang W."/>
            <person name="Zhang L."/>
            <person name="Zhang Z."/>
            <person name="Li J."/>
            <person name="Lu G."/>
            <person name="Zhu Y."/>
            <person name="Wang Y."/>
            <person name="Huang Y."/>
            <person name="Liu J."/>
            <person name="Kang H."/>
            <person name="Chen J."/>
            <person name="Wang L."/>
            <person name="Chen A."/>
            <person name="Yu S."/>
            <person name="Gao Z."/>
            <person name="Jin L."/>
            <person name="Gu W."/>
            <person name="Wang Z."/>
            <person name="Zhao L."/>
            <person name="Shi B."/>
            <person name="Wen H."/>
            <person name="Lin R."/>
            <person name="Jones M.K."/>
            <person name="Brejova B."/>
            <person name="Vinar T."/>
            <person name="Zhao G."/>
            <person name="McManus D.P."/>
            <person name="Chen Z."/>
            <person name="Zhou Y."/>
            <person name="Wang S."/>
        </authorList>
    </citation>
    <scope>NUCLEOTIDE SEQUENCE [LARGE SCALE GENOMIC DNA]</scope>
</reference>
<evidence type="ECO:0000256" key="1">
    <source>
        <dbReference type="ARBA" id="ARBA00004211"/>
    </source>
</evidence>
<organism evidence="8 9">
    <name type="scientific">Echinococcus granulosus</name>
    <name type="common">Hydatid tapeworm</name>
    <dbReference type="NCBI Taxonomy" id="6210"/>
    <lineage>
        <taxon>Eukaryota</taxon>
        <taxon>Metazoa</taxon>
        <taxon>Spiralia</taxon>
        <taxon>Lophotrochozoa</taxon>
        <taxon>Platyhelminthes</taxon>
        <taxon>Cestoda</taxon>
        <taxon>Eucestoda</taxon>
        <taxon>Cyclophyllidea</taxon>
        <taxon>Taeniidae</taxon>
        <taxon>Echinococcus</taxon>
        <taxon>Echinococcus granulosus group</taxon>
    </lineage>
</organism>
<evidence type="ECO:0000256" key="4">
    <source>
        <dbReference type="ARBA" id="ARBA00022989"/>
    </source>
</evidence>
<dbReference type="GO" id="GO:0033149">
    <property type="term" value="F:FFAT motif binding"/>
    <property type="evidence" value="ECO:0007669"/>
    <property type="project" value="TreeGrafter"/>
</dbReference>
<dbReference type="Proteomes" id="UP000019149">
    <property type="component" value="Unassembled WGS sequence"/>
</dbReference>
<dbReference type="GO" id="GO:0061817">
    <property type="term" value="P:endoplasmic reticulum-plasma membrane tethering"/>
    <property type="evidence" value="ECO:0007669"/>
    <property type="project" value="TreeGrafter"/>
</dbReference>
<feature type="domain" description="MSP" evidence="7">
    <location>
        <begin position="8"/>
        <end position="137"/>
    </location>
</feature>
<evidence type="ECO:0000259" key="7">
    <source>
        <dbReference type="PROSITE" id="PS50202"/>
    </source>
</evidence>
<dbReference type="GO" id="GO:0090158">
    <property type="term" value="P:endoplasmic reticulum membrane organization"/>
    <property type="evidence" value="ECO:0007669"/>
    <property type="project" value="TreeGrafter"/>
</dbReference>
<accession>W6V2B0</accession>
<dbReference type="InterPro" id="IPR008962">
    <property type="entry name" value="PapD-like_sf"/>
</dbReference>
<protein>
    <submittedName>
        <fullName evidence="8">Vesicle-associated membrane protein/synaptobrevin-binding protein</fullName>
    </submittedName>
</protein>
<dbReference type="GO" id="GO:0005789">
    <property type="term" value="C:endoplasmic reticulum membrane"/>
    <property type="evidence" value="ECO:0007669"/>
    <property type="project" value="InterPro"/>
</dbReference>
<comment type="similarity">
    <text evidence="2">Belongs to the VAMP-associated protein (VAP) (TC 9.B.17) family.</text>
</comment>
<dbReference type="PANTHER" id="PTHR10809:SF6">
    <property type="entry name" value="AT11025P-RELATED"/>
    <property type="match status" value="1"/>
</dbReference>
<evidence type="ECO:0000313" key="8">
    <source>
        <dbReference type="EMBL" id="EUB60029.1"/>
    </source>
</evidence>
<dbReference type="OrthoDB" id="264603at2759"/>
<dbReference type="GeneID" id="36340905"/>
<evidence type="ECO:0000256" key="6">
    <source>
        <dbReference type="SAM" id="Phobius"/>
    </source>
</evidence>
<sequence>MAGSHKSLLKIEPSNELDFFGILFILFLQILIGPFVNVQSSVIKLTNPSDDRITFKVKTTVPKRYCVRPSCGIVEPSETVNVAGLGPVSESSTCTLTVRNTSPRDVVFKVKTNAPKRYVVTPNEDVIKAREVRIIKVSTVAGVESNGESRDRLALLSAVASDEMPPSLNQFWQLVDKARVSEKFFICTFPNQEQPTTTAPASALGQLTQEIEKLRKENEELKCQAAMNKLGREISSQPVVTAAAPSGALETLRMNVPPIIYLLITFLFALARFGVLVSVPPMKRSWPDINESPHNYGGDCSCPTARVSPRCRVRAETVQHLVDPPLNPPHHCDCDFAISFVTSCIAYAAVERLIDGGPYVCYPRPCCNWSTGSINRCYEQKKLHPWKHQTVELLPTCSWAERLVVQRNIWKVIAMPRTPRLQGANRNCADERARAGSCTGLALLLVEKWHRGYDDPVRGGFYPTTTVAVIYVNLESARLRIIWWEASLPMGRVNVPPRNHWRCRKVLTCRLFHGGSAGMAIPSASNAEECLQHAIPHKMISSQSLGRKHHFDTNVDLTR</sequence>
<dbReference type="InterPro" id="IPR000535">
    <property type="entry name" value="MSP_dom"/>
</dbReference>
<dbReference type="InterPro" id="IPR013783">
    <property type="entry name" value="Ig-like_fold"/>
</dbReference>
<evidence type="ECO:0000256" key="3">
    <source>
        <dbReference type="ARBA" id="ARBA00022692"/>
    </source>
</evidence>
<dbReference type="STRING" id="6210.W6V2B0"/>
<feature type="transmembrane region" description="Helical" evidence="6">
    <location>
        <begin position="20"/>
        <end position="38"/>
    </location>
</feature>
<dbReference type="PANTHER" id="PTHR10809">
    <property type="entry name" value="VESICLE-ASSOCIATED MEMBRANE PROTEIN-ASSOCIATED PROTEIN"/>
    <property type="match status" value="1"/>
</dbReference>
<dbReference type="Gene3D" id="2.60.40.10">
    <property type="entry name" value="Immunoglobulins"/>
    <property type="match status" value="2"/>
</dbReference>
<dbReference type="InterPro" id="IPR016763">
    <property type="entry name" value="VAP"/>
</dbReference>
<dbReference type="RefSeq" id="XP_024351225.1">
    <property type="nucleotide sequence ID" value="XM_024494439.1"/>
</dbReference>
<evidence type="ECO:0000256" key="5">
    <source>
        <dbReference type="ARBA" id="ARBA00023136"/>
    </source>
</evidence>
<dbReference type="AlphaFoldDB" id="W6V2B0"/>
<feature type="transmembrane region" description="Helical" evidence="6">
    <location>
        <begin position="259"/>
        <end position="279"/>
    </location>
</feature>